<organism evidence="10 11">
    <name type="scientific">Amycolatopsis antarctica</name>
    <dbReference type="NCBI Taxonomy" id="1854586"/>
    <lineage>
        <taxon>Bacteria</taxon>
        <taxon>Bacillati</taxon>
        <taxon>Actinomycetota</taxon>
        <taxon>Actinomycetes</taxon>
        <taxon>Pseudonocardiales</taxon>
        <taxon>Pseudonocardiaceae</taxon>
        <taxon>Amycolatopsis</taxon>
    </lineage>
</organism>
<dbReference type="EMBL" id="NKYE01000002">
    <property type="protein sequence ID" value="OZM74248.1"/>
    <property type="molecule type" value="Genomic_DNA"/>
</dbReference>
<dbReference type="PROSITE" id="PS00136">
    <property type="entry name" value="SUBTILASE_ASP"/>
    <property type="match status" value="1"/>
</dbReference>
<keyword evidence="4 6" id="KW-0720">Serine protease</keyword>
<keyword evidence="11" id="KW-1185">Reference proteome</keyword>
<dbReference type="InterPro" id="IPR022398">
    <property type="entry name" value="Peptidase_S8_His-AS"/>
</dbReference>
<evidence type="ECO:0000256" key="3">
    <source>
        <dbReference type="ARBA" id="ARBA00022801"/>
    </source>
</evidence>
<evidence type="ECO:0000256" key="6">
    <source>
        <dbReference type="PROSITE-ProRule" id="PRU01240"/>
    </source>
</evidence>
<sequence>MACPLTGGWLPFGSRQAEDPIEPGTTTSRPRHSPWRRPVSVLGRVSAAIGCAALTVLAQAVPVTPVAAEDDAADCAAERATRYVVLFDRGTPEDDAGTRARDACGDLTGYYPEIAVGVVTSADPRFTDRMGPGRAFSAQAERRAAGGAGNATSPRGERSVPVSSTRATLDPTDPGAIPATDRTDEQWDMAMIGADRARAVSGGSADVVVGVLDSGIDARHPDLADAVEPALSAGCLSGVPDTTEDAWAPTTSVHGTHVAGTIAAADDGAGVTGVAPGVRLASVKVIDDRGRVDPEAVVCGLMWAARKGFAITNSSFAVEPWALSCAQTEQREVVREALARATSYATSAGVLNVAAATNESVNLSPSPEGRATARSSGCDSLPAGLRDVVAVSAVDDGGVKAGYSSYGLGVVGLAAPGGDSGRCVLSTVPGGYDSLCGTSMAAPHVSGVAALLASARPDRGVRELRTALERQADPISCPTDYDLTGDGTQDAYCAGYTAYNGFYGHGMVDALAAVRGGTVTSAAG</sequence>
<feature type="active site" description="Charge relay system" evidence="5 6">
    <location>
        <position position="254"/>
    </location>
</feature>
<dbReference type="SUPFAM" id="SSF52743">
    <property type="entry name" value="Subtilisin-like"/>
    <property type="match status" value="1"/>
</dbReference>
<dbReference type="InParanoid" id="A0A263D8B6"/>
<evidence type="ECO:0000256" key="5">
    <source>
        <dbReference type="PIRSR" id="PIRSR615500-1"/>
    </source>
</evidence>
<dbReference type="Gene3D" id="3.40.50.200">
    <property type="entry name" value="Peptidase S8/S53 domain"/>
    <property type="match status" value="1"/>
</dbReference>
<protein>
    <submittedName>
        <fullName evidence="10">Serine protease</fullName>
    </submittedName>
</protein>
<dbReference type="InterPro" id="IPR050131">
    <property type="entry name" value="Peptidase_S8_subtilisin-like"/>
</dbReference>
<dbReference type="AlphaFoldDB" id="A0A263D8B6"/>
<dbReference type="PANTHER" id="PTHR43806:SF11">
    <property type="entry name" value="CEREVISIN-RELATED"/>
    <property type="match status" value="1"/>
</dbReference>
<reference evidence="10 11" key="1">
    <citation type="submission" date="2017-07" db="EMBL/GenBank/DDBJ databases">
        <title>Amycolatopsis antarcticus sp. nov., isolated from the surface of an Antarcticus brown macroalga.</title>
        <authorList>
            <person name="Wang J."/>
            <person name="Leiva S."/>
            <person name="Huang J."/>
            <person name="Huang Y."/>
        </authorList>
    </citation>
    <scope>NUCLEOTIDE SEQUENCE [LARGE SCALE GENOMIC DNA]</scope>
    <source>
        <strain evidence="10 11">AU-G6</strain>
    </source>
</reference>
<keyword evidence="2 6" id="KW-0645">Protease</keyword>
<evidence type="ECO:0000256" key="2">
    <source>
        <dbReference type="ARBA" id="ARBA00022670"/>
    </source>
</evidence>
<dbReference type="InterPro" id="IPR015500">
    <property type="entry name" value="Peptidase_S8_subtilisin-rel"/>
</dbReference>
<dbReference type="Pfam" id="PF00082">
    <property type="entry name" value="Peptidase_S8"/>
    <property type="match status" value="1"/>
</dbReference>
<feature type="domain" description="Peptidase S8/S53" evidence="9">
    <location>
        <begin position="206"/>
        <end position="506"/>
    </location>
</feature>
<feature type="region of interest" description="Disordered" evidence="8">
    <location>
        <begin position="1"/>
        <end position="36"/>
    </location>
</feature>
<evidence type="ECO:0000313" key="11">
    <source>
        <dbReference type="Proteomes" id="UP000242444"/>
    </source>
</evidence>
<accession>A0A263D8B6</accession>
<evidence type="ECO:0000259" key="9">
    <source>
        <dbReference type="Pfam" id="PF00082"/>
    </source>
</evidence>
<dbReference type="GO" id="GO:0006508">
    <property type="term" value="P:proteolysis"/>
    <property type="evidence" value="ECO:0007669"/>
    <property type="project" value="UniProtKB-KW"/>
</dbReference>
<dbReference type="GO" id="GO:0004252">
    <property type="term" value="F:serine-type endopeptidase activity"/>
    <property type="evidence" value="ECO:0007669"/>
    <property type="project" value="UniProtKB-UniRule"/>
</dbReference>
<dbReference type="PROSITE" id="PS00137">
    <property type="entry name" value="SUBTILASE_HIS"/>
    <property type="match status" value="1"/>
</dbReference>
<evidence type="ECO:0000256" key="4">
    <source>
        <dbReference type="ARBA" id="ARBA00022825"/>
    </source>
</evidence>
<feature type="active site" description="Charge relay system" evidence="5 6">
    <location>
        <position position="439"/>
    </location>
</feature>
<comment type="caution">
    <text evidence="10">The sequence shown here is derived from an EMBL/GenBank/DDBJ whole genome shotgun (WGS) entry which is preliminary data.</text>
</comment>
<comment type="similarity">
    <text evidence="1 6 7">Belongs to the peptidase S8 family.</text>
</comment>
<proteinExistence type="inferred from homology"/>
<keyword evidence="3 6" id="KW-0378">Hydrolase</keyword>
<evidence type="ECO:0000256" key="1">
    <source>
        <dbReference type="ARBA" id="ARBA00011073"/>
    </source>
</evidence>
<dbReference type="PROSITE" id="PS00138">
    <property type="entry name" value="SUBTILASE_SER"/>
    <property type="match status" value="1"/>
</dbReference>
<dbReference type="InterPro" id="IPR023828">
    <property type="entry name" value="Peptidase_S8_Ser-AS"/>
</dbReference>
<dbReference type="InterPro" id="IPR023827">
    <property type="entry name" value="Peptidase_S8_Asp-AS"/>
</dbReference>
<dbReference type="InterPro" id="IPR036852">
    <property type="entry name" value="Peptidase_S8/S53_dom_sf"/>
</dbReference>
<evidence type="ECO:0000256" key="7">
    <source>
        <dbReference type="RuleBase" id="RU003355"/>
    </source>
</evidence>
<dbReference type="InterPro" id="IPR000209">
    <property type="entry name" value="Peptidase_S8/S53_dom"/>
</dbReference>
<dbReference type="PANTHER" id="PTHR43806">
    <property type="entry name" value="PEPTIDASE S8"/>
    <property type="match status" value="1"/>
</dbReference>
<gene>
    <name evidence="10" type="ORF">CFN78_03625</name>
</gene>
<dbReference type="PROSITE" id="PS51892">
    <property type="entry name" value="SUBTILASE"/>
    <property type="match status" value="1"/>
</dbReference>
<name>A0A263D8B6_9PSEU</name>
<evidence type="ECO:0000313" key="10">
    <source>
        <dbReference type="EMBL" id="OZM74248.1"/>
    </source>
</evidence>
<feature type="region of interest" description="Disordered" evidence="8">
    <location>
        <begin position="138"/>
        <end position="180"/>
    </location>
</feature>
<dbReference type="Proteomes" id="UP000242444">
    <property type="component" value="Unassembled WGS sequence"/>
</dbReference>
<dbReference type="PRINTS" id="PR00723">
    <property type="entry name" value="SUBTILISIN"/>
</dbReference>
<evidence type="ECO:0000256" key="8">
    <source>
        <dbReference type="SAM" id="MobiDB-lite"/>
    </source>
</evidence>
<dbReference type="OrthoDB" id="9813435at2"/>
<feature type="active site" description="Charge relay system" evidence="5 6">
    <location>
        <position position="213"/>
    </location>
</feature>